<feature type="transmembrane region" description="Helical" evidence="1">
    <location>
        <begin position="122"/>
        <end position="146"/>
    </location>
</feature>
<keyword evidence="1" id="KW-0472">Membrane</keyword>
<evidence type="ECO:0000256" key="1">
    <source>
        <dbReference type="SAM" id="Phobius"/>
    </source>
</evidence>
<organism evidence="2">
    <name type="scientific">Anaerolinea thermolimosa</name>
    <dbReference type="NCBI Taxonomy" id="229919"/>
    <lineage>
        <taxon>Bacteria</taxon>
        <taxon>Bacillati</taxon>
        <taxon>Chloroflexota</taxon>
        <taxon>Anaerolineae</taxon>
        <taxon>Anaerolineales</taxon>
        <taxon>Anaerolineaceae</taxon>
        <taxon>Anaerolinea</taxon>
    </lineage>
</organism>
<sequence>MKSNFKEFLSFAGKAALVQTITYFIFGLLMSNLFGYARLFQQEIIRDFMRPIDSPTTFFGPFIQPIRGLLFAIGLWPIRKIILESKRGWLILWGFFMIFGILGTPAAAPSSLEGVIYSRLPLWYHLIGLPEMMLQTLTFSLILVWWEKRKSQPGQPLWESSFWADLLKAVMIACFAYMGYAVGSLLSAVIAKVSIDMETAASDWKTQMMFVVAFVFNVLLILILSRRWVARKITLWQVFLLFWLVDTLVPVVYQWIFTSPMPLSLAILIGFFPALVITAGMRMGYRQTPLAG</sequence>
<proteinExistence type="predicted"/>
<feature type="transmembrane region" description="Helical" evidence="1">
    <location>
        <begin position="21"/>
        <end position="39"/>
    </location>
</feature>
<evidence type="ECO:0000313" key="2">
    <source>
        <dbReference type="EMBL" id="HGS21722.1"/>
    </source>
</evidence>
<dbReference type="EMBL" id="DSYK01000382">
    <property type="protein sequence ID" value="HGS21722.1"/>
    <property type="molecule type" value="Genomic_DNA"/>
</dbReference>
<gene>
    <name evidence="2" type="ORF">ENT37_07620</name>
</gene>
<protein>
    <submittedName>
        <fullName evidence="2">Uncharacterized protein</fullName>
    </submittedName>
</protein>
<dbReference type="AlphaFoldDB" id="A0A7C4KH80"/>
<feature type="transmembrane region" description="Helical" evidence="1">
    <location>
        <begin position="90"/>
        <end position="110"/>
    </location>
</feature>
<accession>A0A7C4KH80</accession>
<reference evidence="2" key="1">
    <citation type="journal article" date="2020" name="mSystems">
        <title>Genome- and Community-Level Interaction Insights into Carbon Utilization and Element Cycling Functions of Hydrothermarchaeota in Hydrothermal Sediment.</title>
        <authorList>
            <person name="Zhou Z."/>
            <person name="Liu Y."/>
            <person name="Xu W."/>
            <person name="Pan J."/>
            <person name="Luo Z.H."/>
            <person name="Li M."/>
        </authorList>
    </citation>
    <scope>NUCLEOTIDE SEQUENCE [LARGE SCALE GENOMIC DNA]</scope>
    <source>
        <strain evidence="2">SpSt-573</strain>
    </source>
</reference>
<comment type="caution">
    <text evidence="2">The sequence shown here is derived from an EMBL/GenBank/DDBJ whole genome shotgun (WGS) entry which is preliminary data.</text>
</comment>
<feature type="transmembrane region" description="Helical" evidence="1">
    <location>
        <begin position="236"/>
        <end position="257"/>
    </location>
</feature>
<name>A0A7C4KH80_9CHLR</name>
<feature type="transmembrane region" description="Helical" evidence="1">
    <location>
        <begin position="263"/>
        <end position="281"/>
    </location>
</feature>
<keyword evidence="1" id="KW-1133">Transmembrane helix</keyword>
<feature type="transmembrane region" description="Helical" evidence="1">
    <location>
        <begin position="166"/>
        <end position="195"/>
    </location>
</feature>
<keyword evidence="1" id="KW-0812">Transmembrane</keyword>
<feature type="transmembrane region" description="Helical" evidence="1">
    <location>
        <begin position="207"/>
        <end position="224"/>
    </location>
</feature>